<comment type="similarity">
    <text evidence="1">Belongs to the aspartyl/asparaginyl beta-hydroxylase family.</text>
</comment>
<dbReference type="Proteomes" id="UP000471435">
    <property type="component" value="Unassembled WGS sequence"/>
</dbReference>
<dbReference type="InterPro" id="IPR007803">
    <property type="entry name" value="Asp/Arg/Pro-Hydrxlase"/>
</dbReference>
<keyword evidence="3" id="KW-0560">Oxidoreductase</keyword>
<comment type="caution">
    <text evidence="5">The sequence shown here is derived from an EMBL/GenBank/DDBJ whole genome shotgun (WGS) entry which is preliminary data.</text>
</comment>
<dbReference type="RefSeq" id="WP_160731360.1">
    <property type="nucleotide sequence ID" value="NZ_WTYP01000002.1"/>
</dbReference>
<proteinExistence type="inferred from homology"/>
<evidence type="ECO:0000313" key="5">
    <source>
        <dbReference type="EMBL" id="MXP48151.1"/>
    </source>
</evidence>
<keyword evidence="6" id="KW-1185">Reference proteome</keyword>
<reference evidence="5 6" key="1">
    <citation type="submission" date="2019-12" db="EMBL/GenBank/DDBJ databases">
        <title>Genomic-based taxomic classification of the family Erythrobacteraceae.</title>
        <authorList>
            <person name="Xu L."/>
        </authorList>
    </citation>
    <scope>NUCLEOTIDE SEQUENCE [LARGE SCALE GENOMIC DNA]</scope>
    <source>
        <strain evidence="5 6">SW-109</strain>
    </source>
</reference>
<dbReference type="PANTHER" id="PTHR46332">
    <property type="entry name" value="ASPARTATE BETA-HYDROXYLASE DOMAIN-CONTAINING PROTEIN 2"/>
    <property type="match status" value="1"/>
</dbReference>
<evidence type="ECO:0000256" key="1">
    <source>
        <dbReference type="ARBA" id="ARBA00007730"/>
    </source>
</evidence>
<sequence length="254" mass="29058">MYQPPRQRGVAPDPQHAEHYVRPRQKPLVRIGKRLRDPVNRFLAGQSLIGDTPVIDARLIPGLNEVAREWSAMRDEIIPLMREREIIPPLGKISPDHRRIASSPAWKSFFFQGYGYHAADNQARCPLIADAISRIPGVVVAFLSIMEPGTHVPRHRGLTKSWLNCHLPLMLPKDGKRCEIAVDGTTHQWREGEWFVFDETYPHEVWNMSDEPRVMLLLQVQRDMKLPGRIATRMLYHAIRRSSFVGDVKNAVGA</sequence>
<keyword evidence="2" id="KW-0223">Dioxygenase</keyword>
<evidence type="ECO:0000256" key="2">
    <source>
        <dbReference type="ARBA" id="ARBA00022964"/>
    </source>
</evidence>
<protein>
    <submittedName>
        <fullName evidence="5">Aspartyl/asparaginyl beta-hydroxylase domain-containing protein</fullName>
    </submittedName>
</protein>
<dbReference type="GO" id="GO:0051213">
    <property type="term" value="F:dioxygenase activity"/>
    <property type="evidence" value="ECO:0007669"/>
    <property type="project" value="UniProtKB-KW"/>
</dbReference>
<dbReference type="Gene3D" id="2.60.120.330">
    <property type="entry name" value="B-lactam Antibiotic, Isopenicillin N Synthase, Chain"/>
    <property type="match status" value="1"/>
</dbReference>
<dbReference type="Pfam" id="PF05118">
    <property type="entry name" value="Asp_Arg_Hydrox"/>
    <property type="match status" value="1"/>
</dbReference>
<dbReference type="OrthoDB" id="21665at2"/>
<dbReference type="AlphaFoldDB" id="A0A6I4V451"/>
<dbReference type="InterPro" id="IPR051821">
    <property type="entry name" value="Asp/Asn_beta-hydroxylase"/>
</dbReference>
<dbReference type="InterPro" id="IPR027443">
    <property type="entry name" value="IPNS-like_sf"/>
</dbReference>
<evidence type="ECO:0000259" key="4">
    <source>
        <dbReference type="Pfam" id="PF05118"/>
    </source>
</evidence>
<evidence type="ECO:0000256" key="3">
    <source>
        <dbReference type="ARBA" id="ARBA00023002"/>
    </source>
</evidence>
<organism evidence="5 6">
    <name type="scientific">Pontixanthobacter luteolus</name>
    <dbReference type="NCBI Taxonomy" id="295089"/>
    <lineage>
        <taxon>Bacteria</taxon>
        <taxon>Pseudomonadati</taxon>
        <taxon>Pseudomonadota</taxon>
        <taxon>Alphaproteobacteria</taxon>
        <taxon>Sphingomonadales</taxon>
        <taxon>Erythrobacteraceae</taxon>
        <taxon>Pontixanthobacter</taxon>
    </lineage>
</organism>
<dbReference type="SUPFAM" id="SSF51197">
    <property type="entry name" value="Clavaminate synthase-like"/>
    <property type="match status" value="1"/>
</dbReference>
<name>A0A6I4V451_9SPHN</name>
<dbReference type="PANTHER" id="PTHR46332:SF5">
    <property type="entry name" value="ASPARTATE BETA-HYDROXYLASE DOMAIN CONTAINING 2"/>
    <property type="match status" value="1"/>
</dbReference>
<gene>
    <name evidence="5" type="ORF">GRI43_12210</name>
</gene>
<feature type="domain" description="Aspartyl/asparaginy/proline hydroxylase" evidence="4">
    <location>
        <begin position="68"/>
        <end position="222"/>
    </location>
</feature>
<accession>A0A6I4V451</accession>
<evidence type="ECO:0000313" key="6">
    <source>
        <dbReference type="Proteomes" id="UP000471435"/>
    </source>
</evidence>
<dbReference type="EMBL" id="WTYP01000002">
    <property type="protein sequence ID" value="MXP48151.1"/>
    <property type="molecule type" value="Genomic_DNA"/>
</dbReference>